<dbReference type="Gene3D" id="3.10.20.30">
    <property type="match status" value="1"/>
</dbReference>
<gene>
    <name evidence="9" type="primary">pobB</name>
    <name evidence="9" type="ORF">NIT7321_00798</name>
</gene>
<evidence type="ECO:0000256" key="4">
    <source>
        <dbReference type="ARBA" id="ARBA00023002"/>
    </source>
</evidence>
<dbReference type="InterPro" id="IPR036010">
    <property type="entry name" value="2Fe-2S_ferredoxin-like_sf"/>
</dbReference>
<evidence type="ECO:0000259" key="8">
    <source>
        <dbReference type="PROSITE" id="PS51384"/>
    </source>
</evidence>
<dbReference type="Gene3D" id="3.40.50.80">
    <property type="entry name" value="Nucleotide-binding domain of ferredoxin-NADP reductase (FNR) module"/>
    <property type="match status" value="1"/>
</dbReference>
<dbReference type="PROSITE" id="PS51384">
    <property type="entry name" value="FAD_FR"/>
    <property type="match status" value="1"/>
</dbReference>
<keyword evidence="1" id="KW-0285">Flavoprotein</keyword>
<evidence type="ECO:0000256" key="5">
    <source>
        <dbReference type="ARBA" id="ARBA00023004"/>
    </source>
</evidence>
<evidence type="ECO:0000256" key="3">
    <source>
        <dbReference type="ARBA" id="ARBA00022723"/>
    </source>
</evidence>
<dbReference type="InterPro" id="IPR001041">
    <property type="entry name" value="2Fe-2S_ferredoxin-type"/>
</dbReference>
<dbReference type="PROSITE" id="PS51085">
    <property type="entry name" value="2FE2S_FER_2"/>
    <property type="match status" value="1"/>
</dbReference>
<evidence type="ECO:0000313" key="9">
    <source>
        <dbReference type="EMBL" id="CRL09961.1"/>
    </source>
</evidence>
<dbReference type="Proteomes" id="UP000043764">
    <property type="component" value="Unassembled WGS sequence"/>
</dbReference>
<evidence type="ECO:0000259" key="7">
    <source>
        <dbReference type="PROSITE" id="PS51085"/>
    </source>
</evidence>
<dbReference type="InterPro" id="IPR012675">
    <property type="entry name" value="Beta-grasp_dom_sf"/>
</dbReference>
<dbReference type="Pfam" id="PF00970">
    <property type="entry name" value="FAD_binding_6"/>
    <property type="match status" value="1"/>
</dbReference>
<dbReference type="AlphaFoldDB" id="A0A0H5CYJ4"/>
<evidence type="ECO:0000256" key="1">
    <source>
        <dbReference type="ARBA" id="ARBA00022630"/>
    </source>
</evidence>
<keyword evidence="5" id="KW-0408">Iron</keyword>
<dbReference type="GO" id="GO:0051537">
    <property type="term" value="F:2 iron, 2 sulfur cluster binding"/>
    <property type="evidence" value="ECO:0007669"/>
    <property type="project" value="UniProtKB-KW"/>
</dbReference>
<protein>
    <submittedName>
        <fullName evidence="9">Phenoxybenzoate dioxygenase subunit beta</fullName>
        <ecNumber evidence="9">1.-.-.-</ecNumber>
    </submittedName>
</protein>
<dbReference type="Pfam" id="PF00111">
    <property type="entry name" value="Fer2"/>
    <property type="match status" value="1"/>
</dbReference>
<organism evidence="9 10">
    <name type="scientific">Phaeobacter italicus</name>
    <dbReference type="NCBI Taxonomy" id="481446"/>
    <lineage>
        <taxon>Bacteria</taxon>
        <taxon>Pseudomonadati</taxon>
        <taxon>Pseudomonadota</taxon>
        <taxon>Alphaproteobacteria</taxon>
        <taxon>Rhodobacterales</taxon>
        <taxon>Roseobacteraceae</taxon>
        <taxon>Phaeobacter</taxon>
    </lineage>
</organism>
<dbReference type="GO" id="GO:0051213">
    <property type="term" value="F:dioxygenase activity"/>
    <property type="evidence" value="ECO:0007669"/>
    <property type="project" value="UniProtKB-KW"/>
</dbReference>
<feature type="domain" description="2Fe-2S ferredoxin-type" evidence="7">
    <location>
        <begin position="229"/>
        <end position="314"/>
    </location>
</feature>
<keyword evidence="10" id="KW-1185">Reference proteome</keyword>
<dbReference type="EC" id="1.-.-.-" evidence="9"/>
<reference evidence="10" key="1">
    <citation type="submission" date="2015-05" db="EMBL/GenBank/DDBJ databases">
        <authorList>
            <person name="Rodrigo-Torres Lidia"/>
            <person name="Arahal R.David."/>
        </authorList>
    </citation>
    <scope>NUCLEOTIDE SEQUENCE [LARGE SCALE GENOMIC DNA]</scope>
    <source>
        <strain evidence="10">CECT 7321</strain>
    </source>
</reference>
<evidence type="ECO:0000256" key="6">
    <source>
        <dbReference type="ARBA" id="ARBA00023014"/>
    </source>
</evidence>
<feature type="domain" description="FAD-binding FR-type" evidence="8">
    <location>
        <begin position="1"/>
        <end position="101"/>
    </location>
</feature>
<dbReference type="SUPFAM" id="SSF63380">
    <property type="entry name" value="Riboflavin synthase domain-like"/>
    <property type="match status" value="1"/>
</dbReference>
<dbReference type="InterPro" id="IPR039261">
    <property type="entry name" value="FNR_nucleotide-bd"/>
</dbReference>
<accession>A0A0H5CYJ4</accession>
<dbReference type="SUPFAM" id="SSF52343">
    <property type="entry name" value="Ferredoxin reductase-like, C-terminal NADP-linked domain"/>
    <property type="match status" value="1"/>
</dbReference>
<dbReference type="PANTHER" id="PTHR47354">
    <property type="entry name" value="NADH OXIDOREDUCTASE HCR"/>
    <property type="match status" value="1"/>
</dbReference>
<dbReference type="InterPro" id="IPR017938">
    <property type="entry name" value="Riboflavin_synthase-like_b-brl"/>
</dbReference>
<dbReference type="GO" id="GO:0046872">
    <property type="term" value="F:metal ion binding"/>
    <property type="evidence" value="ECO:0007669"/>
    <property type="project" value="UniProtKB-KW"/>
</dbReference>
<dbReference type="SUPFAM" id="SSF54292">
    <property type="entry name" value="2Fe-2S ferredoxin-like"/>
    <property type="match status" value="1"/>
</dbReference>
<keyword evidence="4 9" id="KW-0560">Oxidoreductase</keyword>
<evidence type="ECO:0000256" key="2">
    <source>
        <dbReference type="ARBA" id="ARBA00022714"/>
    </source>
</evidence>
<keyword evidence="9" id="KW-0223">Dioxygenase</keyword>
<dbReference type="Gene3D" id="2.40.30.10">
    <property type="entry name" value="Translation factors"/>
    <property type="match status" value="1"/>
</dbReference>
<dbReference type="PROSITE" id="PS00197">
    <property type="entry name" value="2FE2S_FER_1"/>
    <property type="match status" value="1"/>
</dbReference>
<dbReference type="InterPro" id="IPR008333">
    <property type="entry name" value="Cbr1-like_FAD-bd_dom"/>
</dbReference>
<proteinExistence type="predicted"/>
<dbReference type="CDD" id="cd00207">
    <property type="entry name" value="fer2"/>
    <property type="match status" value="1"/>
</dbReference>
<name>A0A0H5CYJ4_9RHOB</name>
<dbReference type="PANTHER" id="PTHR47354:SF1">
    <property type="entry name" value="CARNITINE MONOOXYGENASE REDUCTASE SUBUNIT"/>
    <property type="match status" value="1"/>
</dbReference>
<dbReference type="InterPro" id="IPR006058">
    <property type="entry name" value="2Fe2S_fd_BS"/>
</dbReference>
<sequence length="314" mass="33974">MDTKTARLLRKTDLSEDTRDFAFEILDGRFSGLEPGAHVDIHLGADLVRQYSIWSWSQDGRQINVAVKREDAGRGGSRAMHELETGATVEIGGPRNHFKLQPGECYVTLIAGGIGATPLVGMARELVNSRREFQIYYLARSRHLAAMDKAFRTLGLGDRYHLHCDDTDGQLDLASVLQSMPIGSDVYACGPEPMLNAVLDAGSAMRGGTIHFERFAAAADADLGAKGSFEIEIQSTGQILPVQSDESILDVLKANGIPVDFGCSEGLCGSCIVDVIDGEVDHRDGILTPDEQATNSYMCTCVSRAKSARLVLNL</sequence>
<dbReference type="EMBL" id="CVRL01000009">
    <property type="protein sequence ID" value="CRL09961.1"/>
    <property type="molecule type" value="Genomic_DNA"/>
</dbReference>
<dbReference type="CDD" id="cd06185">
    <property type="entry name" value="PDR_like"/>
    <property type="match status" value="1"/>
</dbReference>
<dbReference type="RefSeq" id="WP_050672660.1">
    <property type="nucleotide sequence ID" value="NZ_CVRL01000009.1"/>
</dbReference>
<keyword evidence="6" id="KW-0411">Iron-sulfur</keyword>
<evidence type="ECO:0000313" key="10">
    <source>
        <dbReference type="Proteomes" id="UP000043764"/>
    </source>
</evidence>
<keyword evidence="3" id="KW-0479">Metal-binding</keyword>
<dbReference type="InterPro" id="IPR050415">
    <property type="entry name" value="MRET"/>
</dbReference>
<dbReference type="STRING" id="481446.NIT7645_03695"/>
<dbReference type="PRINTS" id="PR00409">
    <property type="entry name" value="PHDIOXRDTASE"/>
</dbReference>
<dbReference type="InterPro" id="IPR017927">
    <property type="entry name" value="FAD-bd_FR_type"/>
</dbReference>
<keyword evidence="2" id="KW-0001">2Fe-2S</keyword>